<organism evidence="2 3">
    <name type="scientific">Cuscuta campestris</name>
    <dbReference type="NCBI Taxonomy" id="132261"/>
    <lineage>
        <taxon>Eukaryota</taxon>
        <taxon>Viridiplantae</taxon>
        <taxon>Streptophyta</taxon>
        <taxon>Embryophyta</taxon>
        <taxon>Tracheophyta</taxon>
        <taxon>Spermatophyta</taxon>
        <taxon>Magnoliopsida</taxon>
        <taxon>eudicotyledons</taxon>
        <taxon>Gunneridae</taxon>
        <taxon>Pentapetalae</taxon>
        <taxon>asterids</taxon>
        <taxon>lamiids</taxon>
        <taxon>Solanales</taxon>
        <taxon>Convolvulaceae</taxon>
        <taxon>Cuscuteae</taxon>
        <taxon>Cuscuta</taxon>
        <taxon>Cuscuta subgen. Grammica</taxon>
        <taxon>Cuscuta sect. Cleistogrammica</taxon>
    </lineage>
</organism>
<dbReference type="AlphaFoldDB" id="A0A484MA10"/>
<evidence type="ECO:0000313" key="2">
    <source>
        <dbReference type="EMBL" id="VFQ85680.1"/>
    </source>
</evidence>
<sequence>MFNYDFKRLLSISNIVHHSGGINISQIQRKINRITFACELRVDNKKFEGPKRRSCTVNGLCEDIVLPEGIMNAGKEREISGEGPSRKRLTFDENDADHVDIVHTLPEEETGSENSAN</sequence>
<dbReference type="Proteomes" id="UP000595140">
    <property type="component" value="Unassembled WGS sequence"/>
</dbReference>
<evidence type="ECO:0000313" key="3">
    <source>
        <dbReference type="Proteomes" id="UP000595140"/>
    </source>
</evidence>
<name>A0A484MA10_9ASTE</name>
<keyword evidence="3" id="KW-1185">Reference proteome</keyword>
<accession>A0A484MA10</accession>
<protein>
    <submittedName>
        <fullName evidence="2">Uncharacterized protein</fullName>
    </submittedName>
</protein>
<proteinExistence type="predicted"/>
<dbReference type="EMBL" id="OOIL02002985">
    <property type="protein sequence ID" value="VFQ85680.1"/>
    <property type="molecule type" value="Genomic_DNA"/>
</dbReference>
<gene>
    <name evidence="2" type="ORF">CCAM_LOCUS27456</name>
</gene>
<feature type="region of interest" description="Disordered" evidence="1">
    <location>
        <begin position="75"/>
        <end position="97"/>
    </location>
</feature>
<reference evidence="2 3" key="1">
    <citation type="submission" date="2018-04" db="EMBL/GenBank/DDBJ databases">
        <authorList>
            <person name="Vogel A."/>
        </authorList>
    </citation>
    <scope>NUCLEOTIDE SEQUENCE [LARGE SCALE GENOMIC DNA]</scope>
</reference>
<evidence type="ECO:0000256" key="1">
    <source>
        <dbReference type="SAM" id="MobiDB-lite"/>
    </source>
</evidence>